<dbReference type="PROSITE" id="PS51379">
    <property type="entry name" value="4FE4S_FER_2"/>
    <property type="match status" value="1"/>
</dbReference>
<keyword evidence="1" id="KW-0479">Metal-binding</keyword>
<dbReference type="Pfam" id="PF07992">
    <property type="entry name" value="Pyr_redox_2"/>
    <property type="match status" value="1"/>
</dbReference>
<dbReference type="RefSeq" id="WP_008518505.1">
    <property type="nucleotide sequence ID" value="NZ_ACJM01000019.1"/>
</dbReference>
<evidence type="ECO:0000256" key="1">
    <source>
        <dbReference type="ARBA" id="ARBA00022723"/>
    </source>
</evidence>
<evidence type="ECO:0000313" key="6">
    <source>
        <dbReference type="Proteomes" id="UP000006443"/>
    </source>
</evidence>
<dbReference type="PANTHER" id="PTHR42783">
    <property type="entry name" value="GLUTAMATE SYNTHASE [NADPH] SMALL CHAIN"/>
    <property type="match status" value="1"/>
</dbReference>
<dbReference type="Gene3D" id="3.50.50.60">
    <property type="entry name" value="FAD/NAD(P)-binding domain"/>
    <property type="match status" value="2"/>
</dbReference>
<dbReference type="Gene3D" id="3.30.70.20">
    <property type="match status" value="1"/>
</dbReference>
<dbReference type="GO" id="GO:0051536">
    <property type="term" value="F:iron-sulfur cluster binding"/>
    <property type="evidence" value="ECO:0007669"/>
    <property type="project" value="UniProtKB-KW"/>
</dbReference>
<dbReference type="PANTHER" id="PTHR42783:SF3">
    <property type="entry name" value="GLUTAMATE SYNTHASE [NADPH] SMALL CHAIN-RELATED"/>
    <property type="match status" value="1"/>
</dbReference>
<gene>
    <name evidence="5" type="ORF">DealDRAFT_2782</name>
</gene>
<protein>
    <submittedName>
        <fullName evidence="5">FAD-dependent pyridine nucleotide-disulphide oxidoreductase</fullName>
    </submittedName>
</protein>
<dbReference type="PROSITE" id="PS00198">
    <property type="entry name" value="4FE4S_FER_1"/>
    <property type="match status" value="1"/>
</dbReference>
<accession>C0GJX3</accession>
<dbReference type="InterPro" id="IPR036188">
    <property type="entry name" value="FAD/NAD-bd_sf"/>
</dbReference>
<sequence length="541" mass="57996">MRPLCREEETALFRIGSGSMPAIMNKTGDWRFATPVKREKTAPCRAACPLHNNIAHWVGQVKNGDMAAAWEILSRSNPFPAITGYVCYNFCQEKCNRQEYDEAVAIGELEKQVGLWRHKQFALSPPGPATGRELPARVAVVGAGPAGLACAYYLRALGVQVVVLERERVAGGLLAWGIPEYRLPRDVLAQEIQLLLNMGVNFRFGVELNRDITLSVLEEDYDAVFLATGAAEEKELGVAGEKLSGVYGALQYLRTVHLGDAVPEGQNVVVVGGGNAAIDAACTARLRGAEVVVVYRRSREAMPAHPEEVRAAEEAGVQFLFQVAPQAVLGENSVEQIQLVRTAAESRERPVRIIPNSGFTLDCDTVLVAVGQKPQYEALGSGVVINSASPVTGKTGVFAGGDLSTGPATVAAAIAAGREGARSIAGYLEIGSQSDTEAVFAEVLGRSEPVSEFRPVNPFLYPRSKQSANPQEEAGRCQSCGQCNGCSVCWLFCPDMAVLEGEADCRLELEYCKGCGICVRECPAGVLEMEVGLGDKEDHHG</sequence>
<feature type="domain" description="4Fe-4S ferredoxin-type" evidence="4">
    <location>
        <begin position="503"/>
        <end position="532"/>
    </location>
</feature>
<organism evidence="5 6">
    <name type="scientific">Dethiobacter alkaliphilus AHT 1</name>
    <dbReference type="NCBI Taxonomy" id="555088"/>
    <lineage>
        <taxon>Bacteria</taxon>
        <taxon>Bacillati</taxon>
        <taxon>Bacillota</taxon>
        <taxon>Dethiobacteria</taxon>
        <taxon>Dethiobacterales</taxon>
        <taxon>Dethiobacteraceae</taxon>
        <taxon>Dethiobacter</taxon>
    </lineage>
</organism>
<evidence type="ECO:0000313" key="5">
    <source>
        <dbReference type="EMBL" id="EEG76342.1"/>
    </source>
</evidence>
<dbReference type="STRING" id="555088.DealDRAFT_2782"/>
<keyword evidence="6" id="KW-1185">Reference proteome</keyword>
<dbReference type="Gene3D" id="1.10.1060.10">
    <property type="entry name" value="Alpha-helical ferredoxin"/>
    <property type="match status" value="1"/>
</dbReference>
<dbReference type="Pfam" id="PF14691">
    <property type="entry name" value="Fer4_20"/>
    <property type="match status" value="1"/>
</dbReference>
<reference evidence="5 6" key="1">
    <citation type="submission" date="2009-02" db="EMBL/GenBank/DDBJ databases">
        <title>Sequencing of the draft genome and assembly of Dethiobacter alkaliphilus AHT 1.</title>
        <authorList>
            <consortium name="US DOE Joint Genome Institute (JGI-PGF)"/>
            <person name="Lucas S."/>
            <person name="Copeland A."/>
            <person name="Lapidus A."/>
            <person name="Glavina del Rio T."/>
            <person name="Dalin E."/>
            <person name="Tice H."/>
            <person name="Bruce D."/>
            <person name="Goodwin L."/>
            <person name="Pitluck S."/>
            <person name="Larimer F."/>
            <person name="Land M.L."/>
            <person name="Hauser L."/>
            <person name="Muyzer G."/>
        </authorList>
    </citation>
    <scope>NUCLEOTIDE SEQUENCE [LARGE SCALE GENOMIC DNA]</scope>
    <source>
        <strain evidence="5 6">AHT 1</strain>
    </source>
</reference>
<dbReference type="SUPFAM" id="SSF51971">
    <property type="entry name" value="Nucleotide-binding domain"/>
    <property type="match status" value="1"/>
</dbReference>
<dbReference type="GO" id="GO:0046872">
    <property type="term" value="F:metal ion binding"/>
    <property type="evidence" value="ECO:0007669"/>
    <property type="project" value="UniProtKB-KW"/>
</dbReference>
<dbReference type="OrthoDB" id="9803192at2"/>
<dbReference type="eggNOG" id="COG0493">
    <property type="taxonomic scope" value="Bacteria"/>
</dbReference>
<comment type="caution">
    <text evidence="5">The sequence shown here is derived from an EMBL/GenBank/DDBJ whole genome shotgun (WGS) entry which is preliminary data.</text>
</comment>
<dbReference type="EMBL" id="ACJM01000019">
    <property type="protein sequence ID" value="EEG76342.1"/>
    <property type="molecule type" value="Genomic_DNA"/>
</dbReference>
<dbReference type="InterPro" id="IPR023753">
    <property type="entry name" value="FAD/NAD-binding_dom"/>
</dbReference>
<dbReference type="Pfam" id="PF00037">
    <property type="entry name" value="Fer4"/>
    <property type="match status" value="1"/>
</dbReference>
<dbReference type="SUPFAM" id="SSF46548">
    <property type="entry name" value="alpha-helical ferredoxin"/>
    <property type="match status" value="1"/>
</dbReference>
<dbReference type="PRINTS" id="PR00419">
    <property type="entry name" value="ADXRDTASE"/>
</dbReference>
<dbReference type="InterPro" id="IPR028261">
    <property type="entry name" value="DPD_II"/>
</dbReference>
<dbReference type="Proteomes" id="UP000006443">
    <property type="component" value="Unassembled WGS sequence"/>
</dbReference>
<dbReference type="SUPFAM" id="SSF54862">
    <property type="entry name" value="4Fe-4S ferredoxins"/>
    <property type="match status" value="1"/>
</dbReference>
<dbReference type="AlphaFoldDB" id="C0GJX3"/>
<dbReference type="GO" id="GO:0016491">
    <property type="term" value="F:oxidoreductase activity"/>
    <property type="evidence" value="ECO:0007669"/>
    <property type="project" value="InterPro"/>
</dbReference>
<evidence type="ECO:0000256" key="3">
    <source>
        <dbReference type="ARBA" id="ARBA00023014"/>
    </source>
</evidence>
<dbReference type="InterPro" id="IPR009051">
    <property type="entry name" value="Helical_ferredxn"/>
</dbReference>
<keyword evidence="3" id="KW-0411">Iron-sulfur</keyword>
<keyword evidence="2" id="KW-0408">Iron</keyword>
<evidence type="ECO:0000259" key="4">
    <source>
        <dbReference type="PROSITE" id="PS51379"/>
    </source>
</evidence>
<dbReference type="InterPro" id="IPR017896">
    <property type="entry name" value="4Fe4S_Fe-S-bd"/>
</dbReference>
<name>C0GJX3_DETAL</name>
<dbReference type="InterPro" id="IPR017900">
    <property type="entry name" value="4Fe4S_Fe_S_CS"/>
</dbReference>
<evidence type="ECO:0000256" key="2">
    <source>
        <dbReference type="ARBA" id="ARBA00023004"/>
    </source>
</evidence>
<proteinExistence type="predicted"/>